<dbReference type="GO" id="GO:0005576">
    <property type="term" value="C:extracellular region"/>
    <property type="evidence" value="ECO:0007669"/>
    <property type="project" value="UniProtKB-SubCell"/>
</dbReference>
<keyword evidence="17" id="KW-1185">Reference proteome</keyword>
<keyword evidence="9" id="KW-0325">Glycoprotein</keyword>
<dbReference type="PANTHER" id="PTHR45778">
    <property type="entry name" value="PURPLE ACID PHOSPHATASE-RELATED"/>
    <property type="match status" value="1"/>
</dbReference>
<name>A0A251T3U9_HELAN</name>
<keyword evidence="11" id="KW-1133">Transmembrane helix</keyword>
<dbReference type="GO" id="GO:0046872">
    <property type="term" value="F:metal ion binding"/>
    <property type="evidence" value="ECO:0007669"/>
    <property type="project" value="InterPro"/>
</dbReference>
<proteinExistence type="inferred from homology"/>
<comment type="catalytic activity">
    <reaction evidence="10">
        <text>a phosphate monoester + H2O = an alcohol + phosphate</text>
        <dbReference type="Rhea" id="RHEA:15017"/>
        <dbReference type="ChEBI" id="CHEBI:15377"/>
        <dbReference type="ChEBI" id="CHEBI:30879"/>
        <dbReference type="ChEBI" id="CHEBI:43474"/>
        <dbReference type="ChEBI" id="CHEBI:67140"/>
        <dbReference type="EC" id="3.1.3.2"/>
    </reaction>
</comment>
<dbReference type="SUPFAM" id="SSF49363">
    <property type="entry name" value="Purple acid phosphatase, N-terminal domain"/>
    <property type="match status" value="1"/>
</dbReference>
<dbReference type="InterPro" id="IPR040974">
    <property type="entry name" value="Fn3_PAP"/>
</dbReference>
<evidence type="ECO:0000256" key="5">
    <source>
        <dbReference type="ARBA" id="ARBA00011738"/>
    </source>
</evidence>
<evidence type="ECO:0000256" key="3">
    <source>
        <dbReference type="ARBA" id="ARBA00004613"/>
    </source>
</evidence>
<keyword evidence="11" id="KW-0812">Transmembrane</keyword>
<evidence type="ECO:0000256" key="6">
    <source>
        <dbReference type="ARBA" id="ARBA00022525"/>
    </source>
</evidence>
<dbReference type="Pfam" id="PF00149">
    <property type="entry name" value="Metallophos"/>
    <property type="match status" value="1"/>
</dbReference>
<dbReference type="Gene3D" id="3.60.21.10">
    <property type="match status" value="1"/>
</dbReference>
<evidence type="ECO:0000256" key="8">
    <source>
        <dbReference type="ARBA" id="ARBA00022833"/>
    </source>
</evidence>
<keyword evidence="11" id="KW-0472">Membrane</keyword>
<organism evidence="16 17">
    <name type="scientific">Helianthus annuus</name>
    <name type="common">Common sunflower</name>
    <dbReference type="NCBI Taxonomy" id="4232"/>
    <lineage>
        <taxon>Eukaryota</taxon>
        <taxon>Viridiplantae</taxon>
        <taxon>Streptophyta</taxon>
        <taxon>Embryophyta</taxon>
        <taxon>Tracheophyta</taxon>
        <taxon>Spermatophyta</taxon>
        <taxon>Magnoliopsida</taxon>
        <taxon>eudicotyledons</taxon>
        <taxon>Gunneridae</taxon>
        <taxon>Pentapetalae</taxon>
        <taxon>asterids</taxon>
        <taxon>campanulids</taxon>
        <taxon>Asterales</taxon>
        <taxon>Asteraceae</taxon>
        <taxon>Asteroideae</taxon>
        <taxon>Heliantheae alliance</taxon>
        <taxon>Heliantheae</taxon>
        <taxon>Helianthus</taxon>
    </lineage>
</organism>
<dbReference type="PANTHER" id="PTHR45778:SF45">
    <property type="entry name" value="PURPLE ACID PHOSPHATASE"/>
    <property type="match status" value="1"/>
</dbReference>
<comment type="subcellular location">
    <subcellularLocation>
        <location evidence="3">Secreted</location>
    </subcellularLocation>
</comment>
<feature type="transmembrane region" description="Helical" evidence="11">
    <location>
        <begin position="46"/>
        <end position="68"/>
    </location>
</feature>
<dbReference type="EC" id="3.1.3.2" evidence="10"/>
<evidence type="ECO:0000313" key="17">
    <source>
        <dbReference type="Proteomes" id="UP000215914"/>
    </source>
</evidence>
<dbReference type="InterPro" id="IPR004843">
    <property type="entry name" value="Calcineurin-like_PHP"/>
</dbReference>
<dbReference type="InterPro" id="IPR015914">
    <property type="entry name" value="PAPs_N"/>
</dbReference>
<evidence type="ECO:0000256" key="11">
    <source>
        <dbReference type="SAM" id="Phobius"/>
    </source>
</evidence>
<feature type="domain" description="Calcineurin-like phosphoesterase" evidence="12">
    <location>
        <begin position="372"/>
        <end position="586"/>
    </location>
</feature>
<dbReference type="InterPro" id="IPR008963">
    <property type="entry name" value="Purple_acid_Pase-like_N"/>
</dbReference>
<evidence type="ECO:0000256" key="7">
    <source>
        <dbReference type="ARBA" id="ARBA00022729"/>
    </source>
</evidence>
<evidence type="ECO:0000256" key="2">
    <source>
        <dbReference type="ARBA" id="ARBA00001962"/>
    </source>
</evidence>
<reference evidence="17" key="1">
    <citation type="journal article" date="2017" name="Nature">
        <title>The sunflower genome provides insights into oil metabolism, flowering and Asterid evolution.</title>
        <authorList>
            <person name="Badouin H."/>
            <person name="Gouzy J."/>
            <person name="Grassa C.J."/>
            <person name="Murat F."/>
            <person name="Staton S.E."/>
            <person name="Cottret L."/>
            <person name="Lelandais-Briere C."/>
            <person name="Owens G.L."/>
            <person name="Carrere S."/>
            <person name="Mayjonade B."/>
            <person name="Legrand L."/>
            <person name="Gill N."/>
            <person name="Kane N.C."/>
            <person name="Bowers J.E."/>
            <person name="Hubner S."/>
            <person name="Bellec A."/>
            <person name="Berard A."/>
            <person name="Berges H."/>
            <person name="Blanchet N."/>
            <person name="Boniface M.C."/>
            <person name="Brunel D."/>
            <person name="Catrice O."/>
            <person name="Chaidir N."/>
            <person name="Claudel C."/>
            <person name="Donnadieu C."/>
            <person name="Faraut T."/>
            <person name="Fievet G."/>
            <person name="Helmstetter N."/>
            <person name="King M."/>
            <person name="Knapp S.J."/>
            <person name="Lai Z."/>
            <person name="Le Paslier M.C."/>
            <person name="Lippi Y."/>
            <person name="Lorenzon L."/>
            <person name="Mandel J.R."/>
            <person name="Marage G."/>
            <person name="Marchand G."/>
            <person name="Marquand E."/>
            <person name="Bret-Mestries E."/>
            <person name="Morien E."/>
            <person name="Nambeesan S."/>
            <person name="Nguyen T."/>
            <person name="Pegot-Espagnet P."/>
            <person name="Pouilly N."/>
            <person name="Raftis F."/>
            <person name="Sallet E."/>
            <person name="Schiex T."/>
            <person name="Thomas J."/>
            <person name="Vandecasteele C."/>
            <person name="Vares D."/>
            <person name="Vear F."/>
            <person name="Vautrin S."/>
            <person name="Crespi M."/>
            <person name="Mangin B."/>
            <person name="Burke J.M."/>
            <person name="Salse J."/>
            <person name="Munos S."/>
            <person name="Vincourt P."/>
            <person name="Rieseberg L.H."/>
            <person name="Langlade N.B."/>
        </authorList>
    </citation>
    <scope>NUCLEOTIDE SEQUENCE [LARGE SCALE GENOMIC DNA]</scope>
    <source>
        <strain evidence="17">cv. SF193</strain>
    </source>
</reference>
<comment type="cofactor">
    <cofactor evidence="2">
        <name>Fe cation</name>
        <dbReference type="ChEBI" id="CHEBI:24875"/>
    </cofactor>
</comment>
<keyword evidence="7" id="KW-0732">Signal</keyword>
<dbReference type="GO" id="GO:0003993">
    <property type="term" value="F:acid phosphatase activity"/>
    <property type="evidence" value="ECO:0007669"/>
    <property type="project" value="UniProtKB-EC"/>
</dbReference>
<keyword evidence="10" id="KW-0378">Hydrolase</keyword>
<evidence type="ECO:0000313" key="16">
    <source>
        <dbReference type="EMBL" id="OTG05584.1"/>
    </source>
</evidence>
<accession>A0A251T3U9</accession>
<dbReference type="CDD" id="cd00839">
    <property type="entry name" value="MPP_PAPs"/>
    <property type="match status" value="1"/>
</dbReference>
<feature type="transmembrane region" description="Helical" evidence="11">
    <location>
        <begin position="80"/>
        <end position="101"/>
    </location>
</feature>
<evidence type="ECO:0000259" key="12">
    <source>
        <dbReference type="Pfam" id="PF00149"/>
    </source>
</evidence>
<evidence type="ECO:0000256" key="1">
    <source>
        <dbReference type="ARBA" id="ARBA00001947"/>
    </source>
</evidence>
<comment type="cofactor">
    <cofactor evidence="1">
        <name>Zn(2+)</name>
        <dbReference type="ChEBI" id="CHEBI:29105"/>
    </cofactor>
</comment>
<dbReference type="OMA" id="NEMTITC"/>
<dbReference type="Pfam" id="PF14008">
    <property type="entry name" value="Metallophos_C"/>
    <property type="match status" value="1"/>
</dbReference>
<comment type="similarity">
    <text evidence="4 10">Belongs to the metallophosphoesterase superfamily. Purple acid phosphatase family.</text>
</comment>
<dbReference type="Proteomes" id="UP000215914">
    <property type="component" value="Chromosome 12"/>
</dbReference>
<evidence type="ECO:0000259" key="13">
    <source>
        <dbReference type="Pfam" id="PF14008"/>
    </source>
</evidence>
<gene>
    <name evidence="16" type="ORF">HannXRQ_Chr12g0375231</name>
</gene>
<dbReference type="EMBL" id="CM007901">
    <property type="protein sequence ID" value="OTG05584.1"/>
    <property type="molecule type" value="Genomic_DNA"/>
</dbReference>
<feature type="domain" description="Purple acid phosphatase N-terminal" evidence="14">
    <location>
        <begin position="264"/>
        <end position="360"/>
    </location>
</feature>
<evidence type="ECO:0000256" key="4">
    <source>
        <dbReference type="ARBA" id="ARBA00008723"/>
    </source>
</evidence>
<keyword evidence="6" id="KW-0964">Secreted</keyword>
<dbReference type="InterPro" id="IPR025733">
    <property type="entry name" value="PAPs_C"/>
</dbReference>
<dbReference type="InterPro" id="IPR029052">
    <property type="entry name" value="Metallo-depent_PP-like"/>
</dbReference>
<dbReference type="STRING" id="4232.A0A251T3U9"/>
<evidence type="ECO:0000256" key="10">
    <source>
        <dbReference type="RuleBase" id="RU361203"/>
    </source>
</evidence>
<dbReference type="InParanoid" id="A0A251T3U9"/>
<dbReference type="SUPFAM" id="SSF56300">
    <property type="entry name" value="Metallo-dependent phosphatases"/>
    <property type="match status" value="1"/>
</dbReference>
<feature type="domain" description="Purple acid phosphatase Fn3-like" evidence="15">
    <location>
        <begin position="130"/>
        <end position="249"/>
    </location>
</feature>
<dbReference type="InterPro" id="IPR041792">
    <property type="entry name" value="MPP_PAP"/>
</dbReference>
<dbReference type="Pfam" id="PF17808">
    <property type="entry name" value="fn3_PAP"/>
    <property type="match status" value="1"/>
</dbReference>
<dbReference type="Gene3D" id="2.60.40.380">
    <property type="entry name" value="Purple acid phosphatase-like, N-terminal"/>
    <property type="match status" value="1"/>
</dbReference>
<dbReference type="Pfam" id="PF16656">
    <property type="entry name" value="Pur_ac_phosph_N"/>
    <property type="match status" value="1"/>
</dbReference>
<sequence length="677" mass="77124">MNRSKFTCKNREKIRLKEFLQKSYMYSTSFDFMALQLWPYDRSQPFIIHMVYFTNFSLTFAHLCSHFIYALQQMINTSSYVILCWVNVGGFSLLVVLWSLISLQSVVSHPFARIAIDKTVLAVSDAAAFVEVSPSVLGSRGQSSEWVNVNISNPHPTDVNDWIGVFSPSNFSASTCAAENPRVVSPLLCTAPIKYKYVRYGNPNYKYTGKAILKLQLINQRSDFSFALFTGGLSKPKLITVSNTIAFANPKSPNYPRLAQGKLWNVTTVTWTSGYSIRESEPFVEWGKQGEKQRRSTAKTLTFNRNSMCGAPAKTVGWRDPGYFHTSFLTGLWPNSLYTYKLGHKLSNNTVIWSQVYEFKSSPYPGQSSLQRVIIFGDMGKDEADGSNEYNQFQRGSLNTTRQLVEDLKNIELVFHIGDLSYANGYLSQWDQFTSQIEPIASYAPYMIASGNHERDWPNSGSFYENYDSGGECGVVAETMFYVPSQNKTKLWYYVDYGMFRFCIADSENDWREGSEQYKFIEDCLSSVNRQKQPWLVFLAHRVLGYSSSLFYYIQGCAEPMARESLENLWRKYNVDIAIFGHAHNYERTCPIYQSKCMNNESKEYSGSLNGTIHVVAGGGGASLSEFAPINTTWSVFRDYDYGFLKLTAFNHSKLLFEYKKSRDGKVYDSFTISRGS</sequence>
<evidence type="ECO:0000256" key="9">
    <source>
        <dbReference type="ARBA" id="ARBA00023180"/>
    </source>
</evidence>
<keyword evidence="8" id="KW-0862">Zinc</keyword>
<protein>
    <recommendedName>
        <fullName evidence="10">Purple acid phosphatase</fullName>
        <ecNumber evidence="10">3.1.3.2</ecNumber>
    </recommendedName>
</protein>
<feature type="domain" description="Purple acid phosphatase C-terminal" evidence="13">
    <location>
        <begin position="611"/>
        <end position="670"/>
    </location>
</feature>
<comment type="subunit">
    <text evidence="5">Homodimer.</text>
</comment>
<evidence type="ECO:0000259" key="15">
    <source>
        <dbReference type="Pfam" id="PF17808"/>
    </source>
</evidence>
<evidence type="ECO:0000259" key="14">
    <source>
        <dbReference type="Pfam" id="PF16656"/>
    </source>
</evidence>
<dbReference type="AlphaFoldDB" id="A0A251T3U9"/>